<accession>A0ABV3KDR6</accession>
<evidence type="ECO:0000256" key="1">
    <source>
        <dbReference type="ARBA" id="ARBA00005417"/>
    </source>
</evidence>
<dbReference type="InterPro" id="IPR015854">
    <property type="entry name" value="ABC_transpr_LolD-like"/>
</dbReference>
<keyword evidence="3" id="KW-0067">ATP-binding</keyword>
<keyword evidence="4" id="KW-1185">Reference proteome</keyword>
<dbReference type="Proteomes" id="UP001553031">
    <property type="component" value="Unassembled WGS sequence"/>
</dbReference>
<dbReference type="PANTHER" id="PTHR24220:SF689">
    <property type="entry name" value="LIPOPROTEIN-RELEASING SYSTEM ATP-BINDING PROTEIN LOLD"/>
    <property type="match status" value="1"/>
</dbReference>
<dbReference type="SUPFAM" id="SSF52540">
    <property type="entry name" value="P-loop containing nucleoside triphosphate hydrolases"/>
    <property type="match status" value="1"/>
</dbReference>
<dbReference type="InterPro" id="IPR027417">
    <property type="entry name" value="P-loop_NTPase"/>
</dbReference>
<gene>
    <name evidence="3" type="ORF">AB0O96_10070</name>
</gene>
<proteinExistence type="inferred from homology"/>
<reference evidence="3 4" key="1">
    <citation type="submission" date="2024-06" db="EMBL/GenBank/DDBJ databases">
        <title>The Natural Products Discovery Center: Release of the First 8490 Sequenced Strains for Exploring Actinobacteria Biosynthetic Diversity.</title>
        <authorList>
            <person name="Kalkreuter E."/>
            <person name="Kautsar S.A."/>
            <person name="Yang D."/>
            <person name="Bader C.D."/>
            <person name="Teijaro C.N."/>
            <person name="Fluegel L."/>
            <person name="Davis C.M."/>
            <person name="Simpson J.R."/>
            <person name="Lauterbach L."/>
            <person name="Steele A.D."/>
            <person name="Gui C."/>
            <person name="Meng S."/>
            <person name="Li G."/>
            <person name="Viehrig K."/>
            <person name="Ye F."/>
            <person name="Su P."/>
            <person name="Kiefer A.F."/>
            <person name="Nichols A."/>
            <person name="Cepeda A.J."/>
            <person name="Yan W."/>
            <person name="Fan B."/>
            <person name="Jiang Y."/>
            <person name="Adhikari A."/>
            <person name="Zheng C.-J."/>
            <person name="Schuster L."/>
            <person name="Cowan T.M."/>
            <person name="Smanski M.J."/>
            <person name="Chevrette M.G."/>
            <person name="De Carvalho L.P.S."/>
            <person name="Shen B."/>
        </authorList>
    </citation>
    <scope>NUCLEOTIDE SEQUENCE [LARGE SCALE GENOMIC DNA]</scope>
    <source>
        <strain evidence="3 4">NPDC079179</strain>
    </source>
</reference>
<dbReference type="InterPro" id="IPR003439">
    <property type="entry name" value="ABC_transporter-like_ATP-bd"/>
</dbReference>
<feature type="domain" description="ABC transporter" evidence="2">
    <location>
        <begin position="3"/>
        <end position="49"/>
    </location>
</feature>
<protein>
    <submittedName>
        <fullName evidence="3">ATP-binding cassette domain-containing protein</fullName>
    </submittedName>
</protein>
<dbReference type="Pfam" id="PF00005">
    <property type="entry name" value="ABC_tran"/>
    <property type="match status" value="1"/>
</dbReference>
<dbReference type="PANTHER" id="PTHR24220">
    <property type="entry name" value="IMPORT ATP-BINDING PROTEIN"/>
    <property type="match status" value="1"/>
</dbReference>
<comment type="caution">
    <text evidence="3">The sequence shown here is derived from an EMBL/GenBank/DDBJ whole genome shotgun (WGS) entry which is preliminary data.</text>
</comment>
<dbReference type="Gene3D" id="3.40.50.300">
    <property type="entry name" value="P-loop containing nucleotide triphosphate hydrolases"/>
    <property type="match status" value="1"/>
</dbReference>
<dbReference type="RefSeq" id="WP_363785175.1">
    <property type="nucleotide sequence ID" value="NZ_JBFBLL010000006.1"/>
</dbReference>
<dbReference type="EMBL" id="JBFBLL010000006">
    <property type="protein sequence ID" value="MEV8158534.1"/>
    <property type="molecule type" value="Genomic_DNA"/>
</dbReference>
<organism evidence="3 4">
    <name type="scientific">Kocuria salsicia</name>
    <dbReference type="NCBI Taxonomy" id="664639"/>
    <lineage>
        <taxon>Bacteria</taxon>
        <taxon>Bacillati</taxon>
        <taxon>Actinomycetota</taxon>
        <taxon>Actinomycetes</taxon>
        <taxon>Micrococcales</taxon>
        <taxon>Micrococcaceae</taxon>
        <taxon>Kocuria</taxon>
    </lineage>
</organism>
<evidence type="ECO:0000313" key="3">
    <source>
        <dbReference type="EMBL" id="MEV8158534.1"/>
    </source>
</evidence>
<evidence type="ECO:0000313" key="4">
    <source>
        <dbReference type="Proteomes" id="UP001553031"/>
    </source>
</evidence>
<keyword evidence="3" id="KW-0547">Nucleotide-binding</keyword>
<name>A0ABV3KDR6_9MICC</name>
<sequence length="105" mass="11733">MAREVLDRVGLEGRHEEQAARFSGGEEQRVRIAHALHKQAVYVFADEPTVCLGDENRRAVVGMLRELMEHGASVVVATHDEEMVAASDRTCRLRRPETRAHDDGA</sequence>
<dbReference type="GO" id="GO:0005524">
    <property type="term" value="F:ATP binding"/>
    <property type="evidence" value="ECO:0007669"/>
    <property type="project" value="UniProtKB-KW"/>
</dbReference>
<comment type="similarity">
    <text evidence="1">Belongs to the ABC transporter superfamily.</text>
</comment>
<evidence type="ECO:0000259" key="2">
    <source>
        <dbReference type="Pfam" id="PF00005"/>
    </source>
</evidence>